<dbReference type="Proteomes" id="UP000000689">
    <property type="component" value="Chromosome 7"/>
</dbReference>
<accession>G0WDM7</accession>
<dbReference type="RefSeq" id="XP_003671131.2">
    <property type="nucleotide sequence ID" value="XM_003671083.2"/>
</dbReference>
<feature type="signal peptide" evidence="1">
    <location>
        <begin position="1"/>
        <end position="27"/>
    </location>
</feature>
<dbReference type="AlphaFoldDB" id="G0WDM7"/>
<keyword evidence="1" id="KW-0732">Signal</keyword>
<dbReference type="Pfam" id="PF20646">
    <property type="entry name" value="Hpf1_C"/>
    <property type="match status" value="7"/>
</dbReference>
<dbReference type="eggNOG" id="ENOG502QPQC">
    <property type="taxonomic scope" value="Eukaryota"/>
</dbReference>
<dbReference type="SUPFAM" id="SSF56988">
    <property type="entry name" value="Anthrax protective antigen"/>
    <property type="match status" value="2"/>
</dbReference>
<dbReference type="Gene3D" id="2.60.120.1560">
    <property type="match status" value="2"/>
</dbReference>
<dbReference type="HOGENOM" id="CLU_310146_0_0_1"/>
<dbReference type="OrthoDB" id="4070698at2759"/>
<feature type="domain" description="PA14" evidence="2">
    <location>
        <begin position="361"/>
        <end position="531"/>
    </location>
</feature>
<dbReference type="OMA" id="DISTTTH"/>
<evidence type="ECO:0000313" key="4">
    <source>
        <dbReference type="Proteomes" id="UP000000689"/>
    </source>
</evidence>
<evidence type="ECO:0000259" key="2">
    <source>
        <dbReference type="PROSITE" id="PS51820"/>
    </source>
</evidence>
<name>G0WDM7_NAUDC</name>
<evidence type="ECO:0000256" key="1">
    <source>
        <dbReference type="SAM" id="SignalP"/>
    </source>
</evidence>
<dbReference type="EMBL" id="HE580273">
    <property type="protein sequence ID" value="CCD25888.2"/>
    <property type="molecule type" value="Genomic_DNA"/>
</dbReference>
<dbReference type="InterPro" id="IPR049451">
    <property type="entry name" value="AWP2-like_YTTT_rpt"/>
</dbReference>
<organism evidence="3 4">
    <name type="scientific">Naumovozyma dairenensis (strain ATCC 10597 / BCRC 20456 / CBS 421 / NBRC 0211 / NRRL Y-12639)</name>
    <name type="common">Saccharomyces dairenensis</name>
    <dbReference type="NCBI Taxonomy" id="1071378"/>
    <lineage>
        <taxon>Eukaryota</taxon>
        <taxon>Fungi</taxon>
        <taxon>Dikarya</taxon>
        <taxon>Ascomycota</taxon>
        <taxon>Saccharomycotina</taxon>
        <taxon>Saccharomycetes</taxon>
        <taxon>Saccharomycetales</taxon>
        <taxon>Saccharomycetaceae</taxon>
        <taxon>Naumovozyma</taxon>
    </lineage>
</organism>
<dbReference type="InterPro" id="IPR011658">
    <property type="entry name" value="PA14_dom"/>
</dbReference>
<dbReference type="SMART" id="SM00758">
    <property type="entry name" value="PA14"/>
    <property type="match status" value="2"/>
</dbReference>
<dbReference type="InterPro" id="IPR037524">
    <property type="entry name" value="PA14/GLEYA"/>
</dbReference>
<protein>
    <recommendedName>
        <fullName evidence="2">PA14 domain-containing protein</fullName>
    </recommendedName>
</protein>
<dbReference type="KEGG" id="ndi:NDAI_0G01120"/>
<evidence type="ECO:0000313" key="3">
    <source>
        <dbReference type="EMBL" id="CCD25888.2"/>
    </source>
</evidence>
<proteinExistence type="predicted"/>
<dbReference type="PROSITE" id="PS51820">
    <property type="entry name" value="PA14"/>
    <property type="match status" value="2"/>
</dbReference>
<feature type="domain" description="PA14" evidence="2">
    <location>
        <begin position="55"/>
        <end position="224"/>
    </location>
</feature>
<sequence>MISKKYSLVISSFLLWISVPLFKFSNAQSTIAFCNPFLNPGTSTGFNVGLYYYSDLSYGSSYDYTKFVSSSSLYMSGGSSNTITGVTSLTIKVSPSIFTAYMATVYGKLILANAFVAEATGYFVPPTTGTYTFSLSSSDDVVGFFLDTDKAFNCCGDGTSVPVAPTTLQLFQQTPTTTGSVKLTLTQGVPYPIKYVYLNRQGDGAFNPSFTDPAGTSHTDWTGYIITDTKLASLCPTYPKSTRSSLVPWTGISSLTLSSFTDVVVGTNTATTLEYVYVIRTPSPFSLPTPYTTGATFGTSLVTESISFYRTTDSLGHTFTGSTMTILPDPNYVAPFCNPPKNAVGSDGFNVNFYSYTDANYGSSYDFTYFFTSTEYTKGGSAGTASGVTSPNFAVTGNALFPSGSVYGTTVRRTNFVAELYGYFVPPTSGTYSFVATGADDFVAYFFSDSTSFTCCAGAQPSAFQASNLLFTETYTGAQTNSAIVNLIAGVPYPIGIRYLNRQGDATLNIAFIDPAGVTHTDWSGYIAQASTLNALCPKIPVVTKTRYTTWSGASTITSATSDIIVGSDWLSTGEIIYVIKTPAPFSLPPPYTTTVTSGTLTYSGIVSYYPVSSTNGLTATGRTTSTIPPPFTLPPPYTTTFRSGTQTYSGVVSYYPVSSTNGWTATGRTTSTIPPIFSLPPPYTTTVTNPTTTYSAVVSYYPATSANGWTVTRTTTSTIPPPFSLPPPYTTTVSNPTTTYSAVVSYYPMSSSNGLTATGRTTSTIPPPFSLPPPYTTTVSNPTTTYSAVVSYYPMSSSNGLTATGRTTSTIPPPFSLPPPYTTTVLKSSSTVTELISFYATEDAVGMTITGTTTSTIFASTTTASSSIRASSEVKASSESHTNTASNSKCVSTIPTTIYGSTQYSTRYSYVTVDTITKPKTVSTIATTYLITDNGSVTYTNPITKTNV</sequence>
<keyword evidence="4" id="KW-1185">Reference proteome</keyword>
<reference evidence="3 4" key="1">
    <citation type="journal article" date="2011" name="Proc. Natl. Acad. Sci. U.S.A.">
        <title>Evolutionary erosion of yeast sex chromosomes by mating-type switching accidents.</title>
        <authorList>
            <person name="Gordon J.L."/>
            <person name="Armisen D."/>
            <person name="Proux-Wera E."/>
            <person name="Oheigeartaigh S.S."/>
            <person name="Byrne K.P."/>
            <person name="Wolfe K.H."/>
        </authorList>
    </citation>
    <scope>NUCLEOTIDE SEQUENCE [LARGE SCALE GENOMIC DNA]</scope>
    <source>
        <strain evidence="4">ATCC 10597 / BCRC 20456 / CBS 421 / NBRC 0211 / NRRL Y-12639</strain>
    </source>
</reference>
<dbReference type="GeneID" id="11497284"/>
<dbReference type="InterPro" id="IPR018871">
    <property type="entry name" value="GLEYA_adhesin_domain"/>
</dbReference>
<gene>
    <name evidence="3" type="primary">NDAI0G01120</name>
    <name evidence="3" type="ordered locus">NDAI_0G01120</name>
</gene>
<dbReference type="Pfam" id="PF10528">
    <property type="entry name" value="GLEYA"/>
    <property type="match status" value="2"/>
</dbReference>
<feature type="chain" id="PRO_5003411103" description="PA14 domain-containing protein" evidence="1">
    <location>
        <begin position="28"/>
        <end position="949"/>
    </location>
</feature>